<dbReference type="GO" id="GO:0005634">
    <property type="term" value="C:nucleus"/>
    <property type="evidence" value="ECO:0007669"/>
    <property type="project" value="UniProtKB-SubCell"/>
</dbReference>
<dbReference type="Proteomes" id="UP001295684">
    <property type="component" value="Unassembled WGS sequence"/>
</dbReference>
<feature type="domain" description="mRNA triphosphatase Cet1-like" evidence="9">
    <location>
        <begin position="27"/>
        <end position="250"/>
    </location>
</feature>
<evidence type="ECO:0000256" key="2">
    <source>
        <dbReference type="ARBA" id="ARBA00004123"/>
    </source>
</evidence>
<comment type="catalytic activity">
    <reaction evidence="8">
        <text>a 5'-end triphospho-ribonucleoside in mRNA + H2O = a 5'-end diphospho-ribonucleoside in mRNA + phosphate + H(+)</text>
        <dbReference type="Rhea" id="RHEA:67004"/>
        <dbReference type="Rhea" id="RHEA-COMP:17164"/>
        <dbReference type="Rhea" id="RHEA-COMP:17165"/>
        <dbReference type="ChEBI" id="CHEBI:15377"/>
        <dbReference type="ChEBI" id="CHEBI:15378"/>
        <dbReference type="ChEBI" id="CHEBI:43474"/>
        <dbReference type="ChEBI" id="CHEBI:167616"/>
        <dbReference type="ChEBI" id="CHEBI:167618"/>
        <dbReference type="EC" id="3.6.1.74"/>
    </reaction>
    <physiologicalReaction direction="left-to-right" evidence="8">
        <dbReference type="Rhea" id="RHEA:67005"/>
    </physiologicalReaction>
</comment>
<dbReference type="PANTHER" id="PTHR28118">
    <property type="entry name" value="POLYNUCLEOTIDE 5'-TRIPHOSPHATASE-RELATED"/>
    <property type="match status" value="1"/>
</dbReference>
<comment type="caution">
    <text evidence="10">The sequence shown here is derived from an EMBL/GenBank/DDBJ whole genome shotgun (WGS) entry which is preliminary data.</text>
</comment>
<keyword evidence="4" id="KW-0507">mRNA processing</keyword>
<keyword evidence="11" id="KW-1185">Reference proteome</keyword>
<comment type="subcellular location">
    <subcellularLocation>
        <location evidence="2">Nucleus</location>
    </subcellularLocation>
</comment>
<dbReference type="PANTHER" id="PTHR28118:SF1">
    <property type="entry name" value="POLYNUCLEOTIDE 5'-TRIPHOSPHATASE CTL1-RELATED"/>
    <property type="match status" value="1"/>
</dbReference>
<dbReference type="AlphaFoldDB" id="A0AAD2CZI9"/>
<evidence type="ECO:0000313" key="11">
    <source>
        <dbReference type="Proteomes" id="UP001295684"/>
    </source>
</evidence>
<dbReference type="EC" id="3.6.1.74" evidence="7"/>
<keyword evidence="6" id="KW-0539">Nucleus</keyword>
<dbReference type="InterPro" id="IPR037009">
    <property type="entry name" value="mRNA_triPase_Cet1_sf"/>
</dbReference>
<evidence type="ECO:0000256" key="5">
    <source>
        <dbReference type="ARBA" id="ARBA00022801"/>
    </source>
</evidence>
<gene>
    <name evidence="10" type="ORF">ECRASSUSDP1_LOCUS16623</name>
</gene>
<organism evidence="10 11">
    <name type="scientific">Euplotes crassus</name>
    <dbReference type="NCBI Taxonomy" id="5936"/>
    <lineage>
        <taxon>Eukaryota</taxon>
        <taxon>Sar</taxon>
        <taxon>Alveolata</taxon>
        <taxon>Ciliophora</taxon>
        <taxon>Intramacronucleata</taxon>
        <taxon>Spirotrichea</taxon>
        <taxon>Hypotrichia</taxon>
        <taxon>Euplotida</taxon>
        <taxon>Euplotidae</taxon>
        <taxon>Moneuplotes</taxon>
    </lineage>
</organism>
<evidence type="ECO:0000256" key="3">
    <source>
        <dbReference type="ARBA" id="ARBA00006345"/>
    </source>
</evidence>
<dbReference type="InterPro" id="IPR040343">
    <property type="entry name" value="Cet1/Ctl1"/>
</dbReference>
<sequence length="328" mass="38743">MERAPPNQSKNIALLEYSWDNGDEVSNYIATTLKEYLNMKLDPSESLEIEAKLGIVIPSQEINISDPFYKIWSIPNGLILPEQKFMSSTCNKTLYYFNPGVTKEKFDLLIKIFSKECEKRKDQIPVDRDEGTIERYKQEYLINDLGTTYRIDRMFDDGTRQTYDEDELKECIKKHKLKHINYWNHGRDFRITISVEEKCEETKSFKIVNTRHKTRRTFQFKWMRFDFTESAEEDMNGKKSEPKYEIELEICDTKFFNQPDFVIYTRLASRFVQNIYSLTNALSNGEEIFYDSTCQPDLDKAYKEAYETEVMPIVGDYLSAKAFADKMT</sequence>
<dbReference type="GO" id="GO:0006397">
    <property type="term" value="P:mRNA processing"/>
    <property type="evidence" value="ECO:0007669"/>
    <property type="project" value="UniProtKB-KW"/>
</dbReference>
<evidence type="ECO:0000256" key="6">
    <source>
        <dbReference type="ARBA" id="ARBA00023242"/>
    </source>
</evidence>
<dbReference type="GO" id="GO:0140818">
    <property type="term" value="F:mRNA 5'-triphosphate monophosphatase activity"/>
    <property type="evidence" value="ECO:0007669"/>
    <property type="project" value="UniProtKB-EC"/>
</dbReference>
<dbReference type="EMBL" id="CAMPGE010016726">
    <property type="protein sequence ID" value="CAI2375261.1"/>
    <property type="molecule type" value="Genomic_DNA"/>
</dbReference>
<evidence type="ECO:0000256" key="8">
    <source>
        <dbReference type="ARBA" id="ARBA00047740"/>
    </source>
</evidence>
<dbReference type="SUPFAM" id="SSF55154">
    <property type="entry name" value="CYTH-like phosphatases"/>
    <property type="match status" value="1"/>
</dbReference>
<comment type="cofactor">
    <cofactor evidence="1">
        <name>Mg(2+)</name>
        <dbReference type="ChEBI" id="CHEBI:18420"/>
    </cofactor>
</comment>
<evidence type="ECO:0000256" key="7">
    <source>
        <dbReference type="ARBA" id="ARBA00035028"/>
    </source>
</evidence>
<reference evidence="10" key="1">
    <citation type="submission" date="2023-07" db="EMBL/GenBank/DDBJ databases">
        <authorList>
            <consortium name="AG Swart"/>
            <person name="Singh M."/>
            <person name="Singh A."/>
            <person name="Seah K."/>
            <person name="Emmerich C."/>
        </authorList>
    </citation>
    <scope>NUCLEOTIDE SEQUENCE</scope>
    <source>
        <strain evidence="10">DP1</strain>
    </source>
</reference>
<comment type="similarity">
    <text evidence="3">Belongs to the fungal TPase family.</text>
</comment>
<accession>A0AAD2CZI9</accession>
<dbReference type="InterPro" id="IPR033469">
    <property type="entry name" value="CYTH-like_dom_sf"/>
</dbReference>
<dbReference type="InterPro" id="IPR004206">
    <property type="entry name" value="mRNA_triPase_Cet1"/>
</dbReference>
<dbReference type="GO" id="GO:0004651">
    <property type="term" value="F:polynucleotide 5'-phosphatase activity"/>
    <property type="evidence" value="ECO:0007669"/>
    <property type="project" value="InterPro"/>
</dbReference>
<evidence type="ECO:0000256" key="4">
    <source>
        <dbReference type="ARBA" id="ARBA00022664"/>
    </source>
</evidence>
<name>A0AAD2CZI9_EUPCR</name>
<dbReference type="Gene3D" id="3.20.100.10">
    <property type="entry name" value="mRNA triphosphatase Cet1-like"/>
    <property type="match status" value="1"/>
</dbReference>
<keyword evidence="5" id="KW-0378">Hydrolase</keyword>
<evidence type="ECO:0000313" key="10">
    <source>
        <dbReference type="EMBL" id="CAI2375261.1"/>
    </source>
</evidence>
<evidence type="ECO:0000256" key="1">
    <source>
        <dbReference type="ARBA" id="ARBA00001946"/>
    </source>
</evidence>
<evidence type="ECO:0000259" key="9">
    <source>
        <dbReference type="Pfam" id="PF02940"/>
    </source>
</evidence>
<protein>
    <recommendedName>
        <fullName evidence="7">mRNA 5'-phosphatase</fullName>
        <ecNumber evidence="7">3.6.1.74</ecNumber>
    </recommendedName>
</protein>
<dbReference type="Pfam" id="PF02940">
    <property type="entry name" value="mRNA_triPase"/>
    <property type="match status" value="1"/>
</dbReference>
<proteinExistence type="inferred from homology"/>